<feature type="transmembrane region" description="Helical" evidence="1">
    <location>
        <begin position="146"/>
        <end position="173"/>
    </location>
</feature>
<evidence type="ECO:0000256" key="1">
    <source>
        <dbReference type="SAM" id="Phobius"/>
    </source>
</evidence>
<gene>
    <name evidence="2" type="ORF">SAMN04515674_101376</name>
</gene>
<dbReference type="STRING" id="1079859.SAMN04515674_101376"/>
<organism evidence="2 3">
    <name type="scientific">Pseudarcicella hirudinis</name>
    <dbReference type="NCBI Taxonomy" id="1079859"/>
    <lineage>
        <taxon>Bacteria</taxon>
        <taxon>Pseudomonadati</taxon>
        <taxon>Bacteroidota</taxon>
        <taxon>Cytophagia</taxon>
        <taxon>Cytophagales</taxon>
        <taxon>Flectobacillaceae</taxon>
        <taxon>Pseudarcicella</taxon>
    </lineage>
</organism>
<feature type="transmembrane region" description="Helical" evidence="1">
    <location>
        <begin position="12"/>
        <end position="31"/>
    </location>
</feature>
<keyword evidence="3" id="KW-1185">Reference proteome</keyword>
<feature type="transmembrane region" description="Helical" evidence="1">
    <location>
        <begin position="185"/>
        <end position="205"/>
    </location>
</feature>
<keyword evidence="1" id="KW-0472">Membrane</keyword>
<feature type="transmembrane region" description="Helical" evidence="1">
    <location>
        <begin position="225"/>
        <end position="247"/>
    </location>
</feature>
<keyword evidence="1" id="KW-0812">Transmembrane</keyword>
<keyword evidence="1" id="KW-1133">Transmembrane helix</keyword>
<feature type="transmembrane region" description="Helical" evidence="1">
    <location>
        <begin position="104"/>
        <end position="126"/>
    </location>
</feature>
<feature type="transmembrane region" description="Helical" evidence="1">
    <location>
        <begin position="37"/>
        <end position="57"/>
    </location>
</feature>
<accession>A0A1I5MN21</accession>
<evidence type="ECO:0000313" key="2">
    <source>
        <dbReference type="EMBL" id="SFP10933.1"/>
    </source>
</evidence>
<feature type="transmembrane region" description="Helical" evidence="1">
    <location>
        <begin position="254"/>
        <end position="277"/>
    </location>
</feature>
<evidence type="ECO:0000313" key="3">
    <source>
        <dbReference type="Proteomes" id="UP000199306"/>
    </source>
</evidence>
<dbReference type="Proteomes" id="UP000199306">
    <property type="component" value="Unassembled WGS sequence"/>
</dbReference>
<reference evidence="2 3" key="1">
    <citation type="submission" date="2016-10" db="EMBL/GenBank/DDBJ databases">
        <authorList>
            <person name="de Groot N.N."/>
        </authorList>
    </citation>
    <scope>NUCLEOTIDE SEQUENCE [LARGE SCALE GENOMIC DNA]</scope>
    <source>
        <strain evidence="3">E92,LMG 26720,CCM 7988</strain>
    </source>
</reference>
<dbReference type="EMBL" id="FOXH01000001">
    <property type="protein sequence ID" value="SFP10933.1"/>
    <property type="molecule type" value="Genomic_DNA"/>
</dbReference>
<dbReference type="AlphaFoldDB" id="A0A1I5MN21"/>
<protein>
    <submittedName>
        <fullName evidence="2">Uncharacterized protein</fullName>
    </submittedName>
</protein>
<sequence>MAQKYISSLRYFAIYFGFVSLVFMILLYTLMNDKLTVNHLLSAISLTIGLVSFAIIISNEKSEYEKDFPVLESDDRIRPFLKLIYNPIAFTKTFNPQANYKAEIFAVIFLLLLFNFLNLFFTLNTVDYSSIDSNYEANVGGLIKQVYSMNILMSQVGGLFFQAVIVYTLGVFLDSRISFNEYLKCIGLSYVGFLLSGLILLIYNICTMGHFDSLDELTQTMSSSYTRIVIGKLGEYWSLGVLGLLIYNSCKGKLNAFWSIFNAFFPSIMILFSSILFNQLFSK</sequence>
<name>A0A1I5MN21_9BACT</name>
<proteinExistence type="predicted"/>